<reference evidence="2" key="1">
    <citation type="submission" date="2019-05" db="EMBL/GenBank/DDBJ databases">
        <title>Annotation for the trematode Fasciolopsis buski.</title>
        <authorList>
            <person name="Choi Y.-J."/>
        </authorList>
    </citation>
    <scope>NUCLEOTIDE SEQUENCE</scope>
    <source>
        <strain evidence="2">HT</strain>
        <tissue evidence="2">Whole worm</tissue>
    </source>
</reference>
<protein>
    <submittedName>
        <fullName evidence="2">Putative hepatocellular carcinoma-associated antigen</fullName>
    </submittedName>
</protein>
<keyword evidence="3" id="KW-1185">Reference proteome</keyword>
<dbReference type="OrthoDB" id="28112at2759"/>
<organism evidence="2 3">
    <name type="scientific">Fasciolopsis buskii</name>
    <dbReference type="NCBI Taxonomy" id="27845"/>
    <lineage>
        <taxon>Eukaryota</taxon>
        <taxon>Metazoa</taxon>
        <taxon>Spiralia</taxon>
        <taxon>Lophotrochozoa</taxon>
        <taxon>Platyhelminthes</taxon>
        <taxon>Trematoda</taxon>
        <taxon>Digenea</taxon>
        <taxon>Plagiorchiida</taxon>
        <taxon>Echinostomata</taxon>
        <taxon>Echinostomatoidea</taxon>
        <taxon>Fasciolidae</taxon>
        <taxon>Fasciolopsis</taxon>
    </lineage>
</organism>
<dbReference type="GO" id="GO:0032040">
    <property type="term" value="C:small-subunit processome"/>
    <property type="evidence" value="ECO:0007669"/>
    <property type="project" value="TreeGrafter"/>
</dbReference>
<proteinExistence type="predicted"/>
<evidence type="ECO:0000313" key="3">
    <source>
        <dbReference type="Proteomes" id="UP000728185"/>
    </source>
</evidence>
<comment type="caution">
    <text evidence="2">The sequence shown here is derived from an EMBL/GenBank/DDBJ whole genome shotgun (WGS) entry which is preliminary data.</text>
</comment>
<dbReference type="InterPro" id="IPR013949">
    <property type="entry name" value="Utp6"/>
</dbReference>
<dbReference type="PANTHER" id="PTHR23271:SF1">
    <property type="entry name" value="U3 SMALL NUCLEOLAR RNA-ASSOCIATED PROTEIN 6 HOMOLOG"/>
    <property type="match status" value="1"/>
</dbReference>
<keyword evidence="1" id="KW-0175">Coiled coil</keyword>
<dbReference type="AlphaFoldDB" id="A0A8E0VER4"/>
<dbReference type="PANTHER" id="PTHR23271">
    <property type="entry name" value="HEPATOCELLULAR CARCINOMA-ASSOCIATED ANTIGEN 66"/>
    <property type="match status" value="1"/>
</dbReference>
<dbReference type="EMBL" id="LUCM01010444">
    <property type="protein sequence ID" value="KAA0185454.1"/>
    <property type="molecule type" value="Genomic_DNA"/>
</dbReference>
<name>A0A8E0VER4_9TREM</name>
<evidence type="ECO:0000256" key="1">
    <source>
        <dbReference type="SAM" id="Coils"/>
    </source>
</evidence>
<dbReference type="GO" id="GO:0034388">
    <property type="term" value="C:Pwp2p-containing subcomplex of 90S preribosome"/>
    <property type="evidence" value="ECO:0007669"/>
    <property type="project" value="TreeGrafter"/>
</dbReference>
<feature type="coiled-coil region" evidence="1">
    <location>
        <begin position="104"/>
        <end position="131"/>
    </location>
</feature>
<evidence type="ECO:0000313" key="2">
    <source>
        <dbReference type="EMBL" id="KAA0185454.1"/>
    </source>
</evidence>
<accession>A0A8E0VER4</accession>
<dbReference type="GO" id="GO:0000462">
    <property type="term" value="P:maturation of SSU-rRNA from tricistronic rRNA transcript (SSU-rRNA, 5.8S rRNA, LSU-rRNA)"/>
    <property type="evidence" value="ECO:0007669"/>
    <property type="project" value="InterPro"/>
</dbReference>
<dbReference type="Proteomes" id="UP000728185">
    <property type="component" value="Unassembled WGS sequence"/>
</dbReference>
<sequence length="527" mass="60584">MIVLKLLRIRRRASNDWRYVDKVERSIISRLVRLHRQLCYRFQSRIDLWLRFIKFCLIIGRHMSTVRLWNRVLQVHGRTDPRLWAAAASYHLHRNAKAKINSSLRIASKDITELSDKEKILQEELNTLNRYVEKNDQSRIQTLLQEQRQICAQLNKAKQSVFRQRRIHSDRVYLNAIREARRLLTEGIALNPECDMLHLELLKLEANAADFFKSRILPRMFGDQITETNADEGGNQSATQTITQTAGENDTQPIVNVSRPRKRIKSVPKEVREDNEILLAEVTEDISFLASGGAFNLVLHSLLDRWSTNSTMLQAVHQTTSIVSHFVSEENQRLLREKLGNLAAECPMETSLNNQETQAESHDPGEKLRDQMTQLCQTMTCGSPVQAIRLWNSWYLVPGTGGNSFRTVDPNLADAVGLFLTYMSILTTQANWSFQVDTTSDQVASVSKQAIIRQIRSWLDDLATSRWGELCPEFWMQYLAFERDCGDCTRLPAIQWRASKLLNANAYRRFAHLLSVAGDHTSDSVMC</sequence>
<dbReference type="GO" id="GO:0030515">
    <property type="term" value="F:snoRNA binding"/>
    <property type="evidence" value="ECO:0007669"/>
    <property type="project" value="InterPro"/>
</dbReference>
<gene>
    <name evidence="2" type="ORF">FBUS_04882</name>
</gene>